<dbReference type="SUPFAM" id="SSF74731">
    <property type="entry name" value="Ribosomal protein L20"/>
    <property type="match status" value="1"/>
</dbReference>
<dbReference type="PANTHER" id="PTHR10986">
    <property type="entry name" value="39S RIBOSOMAL PROTEIN L20"/>
    <property type="match status" value="1"/>
</dbReference>
<dbReference type="FunFam" id="1.10.1900.20:FF:000001">
    <property type="entry name" value="50S ribosomal protein L20"/>
    <property type="match status" value="1"/>
</dbReference>
<dbReference type="GO" id="GO:0005840">
    <property type="term" value="C:ribosome"/>
    <property type="evidence" value="ECO:0007669"/>
    <property type="project" value="UniProtKB-KW"/>
</dbReference>
<evidence type="ECO:0000256" key="7">
    <source>
        <dbReference type="HAMAP-Rule" id="MF_00382"/>
    </source>
</evidence>
<accession>A0A2M9A6S4</accession>
<dbReference type="HAMAP" id="MF_00382">
    <property type="entry name" value="Ribosomal_bL20"/>
    <property type="match status" value="1"/>
</dbReference>
<dbReference type="NCBIfam" id="TIGR01032">
    <property type="entry name" value="rplT_bact"/>
    <property type="match status" value="1"/>
</dbReference>
<comment type="similarity">
    <text evidence="1 7 8">Belongs to the bacterial ribosomal protein bL20 family.</text>
</comment>
<dbReference type="InterPro" id="IPR035566">
    <property type="entry name" value="Ribosomal_protein_bL20_C"/>
</dbReference>
<dbReference type="InterPro" id="IPR049946">
    <property type="entry name" value="RIBOSOMAL_L20_CS"/>
</dbReference>
<dbReference type="PRINTS" id="PR00062">
    <property type="entry name" value="RIBOSOMALL20"/>
</dbReference>
<organism evidence="9 10">
    <name type="scientific">Hallerella succinigenes</name>
    <dbReference type="NCBI Taxonomy" id="1896222"/>
    <lineage>
        <taxon>Bacteria</taxon>
        <taxon>Pseudomonadati</taxon>
        <taxon>Fibrobacterota</taxon>
        <taxon>Fibrobacteria</taxon>
        <taxon>Fibrobacterales</taxon>
        <taxon>Fibrobacteraceae</taxon>
        <taxon>Hallerella</taxon>
    </lineage>
</organism>
<dbReference type="Gene3D" id="1.10.1900.20">
    <property type="entry name" value="Ribosomal protein L20"/>
    <property type="match status" value="1"/>
</dbReference>
<sequence length="117" mass="13224">MPRSKTRVPSRARRKNILKAAKGYYGRRKSNLRLAKDAVAHAGQYAYAHRRDKKGAFRTLWITRLNAAVREFDLSYSQFIHLLSKANISINRKVLADLAVSDPEAFAAVVKQVKAQA</sequence>
<dbReference type="EMBL" id="PGEX01000001">
    <property type="protein sequence ID" value="PJJ41415.1"/>
    <property type="molecule type" value="Genomic_DNA"/>
</dbReference>
<dbReference type="AlphaFoldDB" id="A0A2M9A6S4"/>
<evidence type="ECO:0000256" key="5">
    <source>
        <dbReference type="ARBA" id="ARBA00023274"/>
    </source>
</evidence>
<dbReference type="CDD" id="cd07026">
    <property type="entry name" value="Ribosomal_L20"/>
    <property type="match status" value="1"/>
</dbReference>
<evidence type="ECO:0000256" key="8">
    <source>
        <dbReference type="RuleBase" id="RU000560"/>
    </source>
</evidence>
<evidence type="ECO:0000256" key="3">
    <source>
        <dbReference type="ARBA" id="ARBA00022884"/>
    </source>
</evidence>
<evidence type="ECO:0000313" key="10">
    <source>
        <dbReference type="Proteomes" id="UP000231134"/>
    </source>
</evidence>
<dbReference type="GO" id="GO:0000027">
    <property type="term" value="P:ribosomal large subunit assembly"/>
    <property type="evidence" value="ECO:0007669"/>
    <property type="project" value="UniProtKB-UniRule"/>
</dbReference>
<proteinExistence type="inferred from homology"/>
<keyword evidence="2 7" id="KW-0699">rRNA-binding</keyword>
<gene>
    <name evidence="7" type="primary">rplT</name>
    <name evidence="9" type="ORF">BGX16_1381</name>
</gene>
<comment type="caution">
    <text evidence="9">The sequence shown here is derived from an EMBL/GenBank/DDBJ whole genome shotgun (WGS) entry which is preliminary data.</text>
</comment>
<dbReference type="Gene3D" id="6.10.160.10">
    <property type="match status" value="1"/>
</dbReference>
<keyword evidence="10" id="KW-1185">Reference proteome</keyword>
<evidence type="ECO:0000256" key="4">
    <source>
        <dbReference type="ARBA" id="ARBA00022980"/>
    </source>
</evidence>
<dbReference type="GO" id="GO:0019843">
    <property type="term" value="F:rRNA binding"/>
    <property type="evidence" value="ECO:0007669"/>
    <property type="project" value="UniProtKB-UniRule"/>
</dbReference>
<dbReference type="Proteomes" id="UP000231134">
    <property type="component" value="Unassembled WGS sequence"/>
</dbReference>
<keyword evidence="5 7" id="KW-0687">Ribonucleoprotein</keyword>
<evidence type="ECO:0000313" key="9">
    <source>
        <dbReference type="EMBL" id="PJJ41415.1"/>
    </source>
</evidence>
<dbReference type="Pfam" id="PF00453">
    <property type="entry name" value="Ribosomal_L20"/>
    <property type="match status" value="1"/>
</dbReference>
<evidence type="ECO:0000256" key="1">
    <source>
        <dbReference type="ARBA" id="ARBA00007698"/>
    </source>
</evidence>
<dbReference type="GO" id="GO:1990904">
    <property type="term" value="C:ribonucleoprotein complex"/>
    <property type="evidence" value="ECO:0007669"/>
    <property type="project" value="UniProtKB-KW"/>
</dbReference>
<evidence type="ECO:0000256" key="6">
    <source>
        <dbReference type="ARBA" id="ARBA00035172"/>
    </source>
</evidence>
<dbReference type="OrthoDB" id="9808966at2"/>
<dbReference type="RefSeq" id="WP_100425383.1">
    <property type="nucleotide sequence ID" value="NZ_JAQXKX010000019.1"/>
</dbReference>
<dbReference type="InterPro" id="IPR005813">
    <property type="entry name" value="Ribosomal_bL20"/>
</dbReference>
<dbReference type="GO" id="GO:0006412">
    <property type="term" value="P:translation"/>
    <property type="evidence" value="ECO:0007669"/>
    <property type="project" value="InterPro"/>
</dbReference>
<name>A0A2M9A6S4_9BACT</name>
<dbReference type="PROSITE" id="PS00937">
    <property type="entry name" value="RIBOSOMAL_L20"/>
    <property type="match status" value="1"/>
</dbReference>
<keyword evidence="3 7" id="KW-0694">RNA-binding</keyword>
<evidence type="ECO:0000256" key="2">
    <source>
        <dbReference type="ARBA" id="ARBA00022730"/>
    </source>
</evidence>
<comment type="function">
    <text evidence="7 8">Binds directly to 23S ribosomal RNA and is necessary for the in vitro assembly process of the 50S ribosomal subunit. It is not involved in the protein synthesizing functions of that subunit.</text>
</comment>
<dbReference type="GO" id="GO:0003735">
    <property type="term" value="F:structural constituent of ribosome"/>
    <property type="evidence" value="ECO:0007669"/>
    <property type="project" value="InterPro"/>
</dbReference>
<reference evidence="9 10" key="1">
    <citation type="submission" date="2017-11" db="EMBL/GenBank/DDBJ databases">
        <title>Animal gut microbial communities from fecal samples from Wisconsin, USA.</title>
        <authorList>
            <person name="Neumann A."/>
        </authorList>
    </citation>
    <scope>NUCLEOTIDE SEQUENCE [LARGE SCALE GENOMIC DNA]</scope>
    <source>
        <strain evidence="9 10">UWS3</strain>
    </source>
</reference>
<protein>
    <recommendedName>
        <fullName evidence="6 7">Large ribosomal subunit protein bL20</fullName>
    </recommendedName>
</protein>
<keyword evidence="4 7" id="KW-0689">Ribosomal protein</keyword>